<keyword evidence="6 15" id="KW-0812">Transmembrane</keyword>
<evidence type="ECO:0000256" key="14">
    <source>
        <dbReference type="PROSITE-ProRule" id="PRU00175"/>
    </source>
</evidence>
<dbReference type="InterPro" id="IPR001841">
    <property type="entry name" value="Znf_RING"/>
</dbReference>
<evidence type="ECO:0000256" key="12">
    <source>
        <dbReference type="ARBA" id="ARBA00023136"/>
    </source>
</evidence>
<reference evidence="17" key="1">
    <citation type="journal article" date="2014" name="Nat. Commun.">
        <title>The tobacco genome sequence and its comparison with those of tomato and potato.</title>
        <authorList>
            <person name="Sierro N."/>
            <person name="Battey J.N."/>
            <person name="Ouadi S."/>
            <person name="Bakaher N."/>
            <person name="Bovet L."/>
            <person name="Willig A."/>
            <person name="Goepfert S."/>
            <person name="Peitsch M.C."/>
            <person name="Ivanov N.V."/>
        </authorList>
    </citation>
    <scope>NUCLEOTIDE SEQUENCE [LARGE SCALE GENOMIC DNA]</scope>
</reference>
<evidence type="ECO:0000256" key="13">
    <source>
        <dbReference type="ARBA" id="ARBA00024209"/>
    </source>
</evidence>
<name>A0A1S4BVP6_TOBAC</name>
<dbReference type="GeneID" id="107812361"/>
<dbReference type="InterPro" id="IPR013083">
    <property type="entry name" value="Znf_RING/FYVE/PHD"/>
</dbReference>
<reference evidence="18" key="2">
    <citation type="submission" date="2025-08" db="UniProtKB">
        <authorList>
            <consortium name="RefSeq"/>
        </authorList>
    </citation>
    <scope>IDENTIFICATION</scope>
    <source>
        <tissue evidence="18">Leaf</tissue>
    </source>
</reference>
<dbReference type="STRING" id="4097.A0A1S4BVP6"/>
<evidence type="ECO:0000256" key="15">
    <source>
        <dbReference type="SAM" id="Phobius"/>
    </source>
</evidence>
<keyword evidence="17" id="KW-1185">Reference proteome</keyword>
<protein>
    <recommendedName>
        <fullName evidence="4">RING-type E3 ubiquitin transferase</fullName>
        <ecNumber evidence="4">2.3.2.27</ecNumber>
    </recommendedName>
</protein>
<dbReference type="KEGG" id="nta:107812361"/>
<evidence type="ECO:0000256" key="7">
    <source>
        <dbReference type="ARBA" id="ARBA00022723"/>
    </source>
</evidence>
<dbReference type="Proteomes" id="UP000790787">
    <property type="component" value="Chromosome 11"/>
</dbReference>
<evidence type="ECO:0000256" key="5">
    <source>
        <dbReference type="ARBA" id="ARBA00022679"/>
    </source>
</evidence>
<dbReference type="OrthoDB" id="9984778at2759"/>
<dbReference type="Pfam" id="PF13639">
    <property type="entry name" value="zf-RING_2"/>
    <property type="match status" value="1"/>
</dbReference>
<dbReference type="FunFam" id="3.30.40.10:FF:000233">
    <property type="entry name" value="RING-H2 finger protein ATL54"/>
    <property type="match status" value="1"/>
</dbReference>
<comment type="catalytic activity">
    <reaction evidence="1">
        <text>S-ubiquitinyl-[E2 ubiquitin-conjugating enzyme]-L-cysteine + [acceptor protein]-L-lysine = [E2 ubiquitin-conjugating enzyme]-L-cysteine + N(6)-ubiquitinyl-[acceptor protein]-L-lysine.</text>
        <dbReference type="EC" id="2.3.2.27"/>
    </reaction>
</comment>
<feature type="transmembrane region" description="Helical" evidence="15">
    <location>
        <begin position="72"/>
        <end position="94"/>
    </location>
</feature>
<keyword evidence="7" id="KW-0479">Metal-binding</keyword>
<dbReference type="SUPFAM" id="SSF57850">
    <property type="entry name" value="RING/U-box"/>
    <property type="match status" value="1"/>
</dbReference>
<evidence type="ECO:0000256" key="10">
    <source>
        <dbReference type="ARBA" id="ARBA00022833"/>
    </source>
</evidence>
<keyword evidence="9" id="KW-0833">Ubl conjugation pathway</keyword>
<evidence type="ECO:0000256" key="6">
    <source>
        <dbReference type="ARBA" id="ARBA00022692"/>
    </source>
</evidence>
<dbReference type="GO" id="GO:0016567">
    <property type="term" value="P:protein ubiquitination"/>
    <property type="evidence" value="ECO:0000318"/>
    <property type="project" value="GO_Central"/>
</dbReference>
<evidence type="ECO:0000313" key="18">
    <source>
        <dbReference type="RefSeq" id="XP_016492908.1"/>
    </source>
</evidence>
<evidence type="ECO:0000313" key="17">
    <source>
        <dbReference type="Proteomes" id="UP000790787"/>
    </source>
</evidence>
<accession>A0A1S4BVP6</accession>
<comment type="subcellular location">
    <subcellularLocation>
        <location evidence="2">Membrane</location>
        <topology evidence="2">Single-pass membrane protein</topology>
    </subcellularLocation>
</comment>
<dbReference type="SMART" id="SM01197">
    <property type="entry name" value="FANCL_C"/>
    <property type="match status" value="1"/>
</dbReference>
<dbReference type="EC" id="2.3.2.27" evidence="4"/>
<keyword evidence="12 15" id="KW-0472">Membrane</keyword>
<dbReference type="PANTHER" id="PTHR46913">
    <property type="entry name" value="RING-H2 FINGER PROTEIN ATL16"/>
    <property type="match status" value="1"/>
</dbReference>
<dbReference type="RefSeq" id="XP_016492908.1">
    <property type="nucleotide sequence ID" value="XM_016637422.1"/>
</dbReference>
<dbReference type="Gene3D" id="3.30.40.10">
    <property type="entry name" value="Zinc/RING finger domain, C3HC4 (zinc finger)"/>
    <property type="match status" value="1"/>
</dbReference>
<dbReference type="RefSeq" id="XP_016492908.1">
    <property type="nucleotide sequence ID" value="XM_016637422.2"/>
</dbReference>
<evidence type="ECO:0000256" key="9">
    <source>
        <dbReference type="ARBA" id="ARBA00022786"/>
    </source>
</evidence>
<evidence type="ECO:0000259" key="16">
    <source>
        <dbReference type="PROSITE" id="PS50089"/>
    </source>
</evidence>
<dbReference type="UniPathway" id="UPA00143"/>
<evidence type="ECO:0000256" key="8">
    <source>
        <dbReference type="ARBA" id="ARBA00022771"/>
    </source>
</evidence>
<dbReference type="PaxDb" id="4097-A0A1S4BVP6"/>
<feature type="domain" description="RING-type" evidence="16">
    <location>
        <begin position="164"/>
        <end position="206"/>
    </location>
</feature>
<keyword evidence="5" id="KW-0808">Transferase</keyword>
<dbReference type="GO" id="GO:0008270">
    <property type="term" value="F:zinc ion binding"/>
    <property type="evidence" value="ECO:0007669"/>
    <property type="project" value="UniProtKB-KW"/>
</dbReference>
<evidence type="ECO:0000256" key="2">
    <source>
        <dbReference type="ARBA" id="ARBA00004167"/>
    </source>
</evidence>
<dbReference type="CDD" id="cd16461">
    <property type="entry name" value="RING-H2_EL5-like"/>
    <property type="match status" value="1"/>
</dbReference>
<evidence type="ECO:0000256" key="1">
    <source>
        <dbReference type="ARBA" id="ARBA00000900"/>
    </source>
</evidence>
<dbReference type="GO" id="GO:0016020">
    <property type="term" value="C:membrane"/>
    <property type="evidence" value="ECO:0007669"/>
    <property type="project" value="UniProtKB-SubCell"/>
</dbReference>
<organism evidence="17 18">
    <name type="scientific">Nicotiana tabacum</name>
    <name type="common">Common tobacco</name>
    <dbReference type="NCBI Taxonomy" id="4097"/>
    <lineage>
        <taxon>Eukaryota</taxon>
        <taxon>Viridiplantae</taxon>
        <taxon>Streptophyta</taxon>
        <taxon>Embryophyta</taxon>
        <taxon>Tracheophyta</taxon>
        <taxon>Spermatophyta</taxon>
        <taxon>Magnoliopsida</taxon>
        <taxon>eudicotyledons</taxon>
        <taxon>Gunneridae</taxon>
        <taxon>Pentapetalae</taxon>
        <taxon>asterids</taxon>
        <taxon>lamiids</taxon>
        <taxon>Solanales</taxon>
        <taxon>Solanaceae</taxon>
        <taxon>Nicotianoideae</taxon>
        <taxon>Nicotianeae</taxon>
        <taxon>Nicotiana</taxon>
    </lineage>
</organism>
<evidence type="ECO:0000256" key="3">
    <source>
        <dbReference type="ARBA" id="ARBA00004906"/>
    </source>
</evidence>
<dbReference type="AlphaFoldDB" id="A0A1S4BVP6"/>
<sequence>MAFFDRKMLVVAILKPNPLKNPPFFSEKNTMCLSCPPDDCPDECDGFVPSDGPYFPPPPPPYVTNDKYHMPFYFILMLCVLGAVFVFICYMFALKRYRSNSRTRRNNLQQLNENREDFIDENLGPMVDHPIWYIRTIGLSQEIIDSITVFKYKKDESLIEGSDCSVCLTEFEEDESLRLLPKCSHAFHIPCIDTWLRSHKNCPLCRAPIVSDMDNVPQMSNVVEVVSIMNIGGDSGPNEVDQVENLRQSDQLENLESSEEGNHENLDNEEGRTMDVSMKILRVVDERKKGVRVFSDLSEHRVKVNDDIQPARRSVSMDSSAAKMIHLEMNLEKIEGCSSSNDQLAERNKGNLDIMSKRGSKNSSLYKVMKSSSFGRSLQKVPINMKRSFSTNGKCSLPTTSRIQDLRQTM</sequence>
<dbReference type="SMART" id="SM00184">
    <property type="entry name" value="RING"/>
    <property type="match status" value="1"/>
</dbReference>
<dbReference type="InterPro" id="IPR044600">
    <property type="entry name" value="ATL1/ATL16-like"/>
</dbReference>
<evidence type="ECO:0000256" key="4">
    <source>
        <dbReference type="ARBA" id="ARBA00012483"/>
    </source>
</evidence>
<dbReference type="OMA" id="GSACKFQ"/>
<dbReference type="PANTHER" id="PTHR46913:SF19">
    <property type="entry name" value="RING-TYPE E3 UBIQUITIN TRANSFERASE"/>
    <property type="match status" value="1"/>
</dbReference>
<keyword evidence="8 14" id="KW-0863">Zinc-finger</keyword>
<evidence type="ECO:0000256" key="11">
    <source>
        <dbReference type="ARBA" id="ARBA00022989"/>
    </source>
</evidence>
<dbReference type="SMR" id="A0A1S4BVP6"/>
<dbReference type="PROSITE" id="PS50089">
    <property type="entry name" value="ZF_RING_2"/>
    <property type="match status" value="1"/>
</dbReference>
<gene>
    <name evidence="18" type="primary">LOC107812361</name>
</gene>
<proteinExistence type="inferred from homology"/>
<keyword evidence="11 15" id="KW-1133">Transmembrane helix</keyword>
<keyword evidence="10" id="KW-0862">Zinc</keyword>
<dbReference type="GO" id="GO:0061630">
    <property type="term" value="F:ubiquitin protein ligase activity"/>
    <property type="evidence" value="ECO:0007669"/>
    <property type="project" value="UniProtKB-EC"/>
</dbReference>
<comment type="pathway">
    <text evidence="3">Protein modification; protein ubiquitination.</text>
</comment>
<comment type="similarity">
    <text evidence="13">Belongs to the RING-type zinc finger family. ATL subfamily.</text>
</comment>